<keyword evidence="2" id="KW-0479">Metal-binding</keyword>
<comment type="caution">
    <text evidence="7">The sequence shown here is derived from an EMBL/GenBank/DDBJ whole genome shotgun (WGS) entry which is preliminary data.</text>
</comment>
<dbReference type="GO" id="GO:0046872">
    <property type="term" value="F:metal ion binding"/>
    <property type="evidence" value="ECO:0007669"/>
    <property type="project" value="UniProtKB-KW"/>
</dbReference>
<evidence type="ECO:0000256" key="3">
    <source>
        <dbReference type="ARBA" id="ARBA00022801"/>
    </source>
</evidence>
<evidence type="ECO:0000256" key="5">
    <source>
        <dbReference type="SAM" id="SignalP"/>
    </source>
</evidence>
<keyword evidence="4" id="KW-0106">Calcium</keyword>
<evidence type="ECO:0000256" key="1">
    <source>
        <dbReference type="ARBA" id="ARBA00008779"/>
    </source>
</evidence>
<dbReference type="SUPFAM" id="SSF53649">
    <property type="entry name" value="Alkaline phosphatase-like"/>
    <property type="match status" value="1"/>
</dbReference>
<dbReference type="InterPro" id="IPR017850">
    <property type="entry name" value="Alkaline_phosphatase_core_sf"/>
</dbReference>
<dbReference type="Gene3D" id="3.30.1120.10">
    <property type="match status" value="1"/>
</dbReference>
<dbReference type="Gene3D" id="3.40.720.10">
    <property type="entry name" value="Alkaline Phosphatase, subunit A"/>
    <property type="match status" value="1"/>
</dbReference>
<keyword evidence="5" id="KW-0732">Signal</keyword>
<feature type="signal peptide" evidence="5">
    <location>
        <begin position="1"/>
        <end position="27"/>
    </location>
</feature>
<dbReference type="AlphaFoldDB" id="A0A2S7K188"/>
<dbReference type="Proteomes" id="UP000239504">
    <property type="component" value="Unassembled WGS sequence"/>
</dbReference>
<dbReference type="InterPro" id="IPR024607">
    <property type="entry name" value="Sulfatase_CS"/>
</dbReference>
<keyword evidence="3" id="KW-0378">Hydrolase</keyword>
<evidence type="ECO:0000313" key="8">
    <source>
        <dbReference type="Proteomes" id="UP000239504"/>
    </source>
</evidence>
<evidence type="ECO:0000256" key="2">
    <source>
        <dbReference type="ARBA" id="ARBA00022723"/>
    </source>
</evidence>
<dbReference type="RefSeq" id="WP_104831458.1">
    <property type="nucleotide sequence ID" value="NZ_PJCH01000015.1"/>
</dbReference>
<dbReference type="EMBL" id="PJCH01000015">
    <property type="protein sequence ID" value="PQA86246.1"/>
    <property type="molecule type" value="Genomic_DNA"/>
</dbReference>
<evidence type="ECO:0000256" key="4">
    <source>
        <dbReference type="ARBA" id="ARBA00022837"/>
    </source>
</evidence>
<dbReference type="OrthoDB" id="9803751at2"/>
<evidence type="ECO:0000313" key="7">
    <source>
        <dbReference type="EMBL" id="PQA86246.1"/>
    </source>
</evidence>
<dbReference type="InterPro" id="IPR050738">
    <property type="entry name" value="Sulfatase"/>
</dbReference>
<name>A0A2S7K188_9PROT</name>
<dbReference type="InterPro" id="IPR000917">
    <property type="entry name" value="Sulfatase_N"/>
</dbReference>
<dbReference type="PROSITE" id="PS51257">
    <property type="entry name" value="PROKAR_LIPOPROTEIN"/>
    <property type="match status" value="1"/>
</dbReference>
<dbReference type="Pfam" id="PF00884">
    <property type="entry name" value="Sulfatase"/>
    <property type="match status" value="1"/>
</dbReference>
<protein>
    <submittedName>
        <fullName evidence="7">Sulfatase</fullName>
    </submittedName>
</protein>
<proteinExistence type="inferred from homology"/>
<reference evidence="7 8" key="1">
    <citation type="submission" date="2017-12" db="EMBL/GenBank/DDBJ databases">
        <authorList>
            <person name="Hurst M.R.H."/>
        </authorList>
    </citation>
    <scope>NUCLEOTIDE SEQUENCE [LARGE SCALE GENOMIC DNA]</scope>
    <source>
        <strain evidence="7 8">SY-3-19</strain>
    </source>
</reference>
<feature type="domain" description="Sulfatase N-terminal" evidence="6">
    <location>
        <begin position="34"/>
        <end position="344"/>
    </location>
</feature>
<feature type="chain" id="PRO_5015503484" evidence="5">
    <location>
        <begin position="28"/>
        <end position="490"/>
    </location>
</feature>
<dbReference type="PANTHER" id="PTHR42693:SF53">
    <property type="entry name" value="ENDO-4-O-SULFATASE"/>
    <property type="match status" value="1"/>
</dbReference>
<dbReference type="PROSITE" id="PS00523">
    <property type="entry name" value="SULFATASE_1"/>
    <property type="match status" value="1"/>
</dbReference>
<organism evidence="7 8">
    <name type="scientific">Hyphococcus luteus</name>
    <dbReference type="NCBI Taxonomy" id="2058213"/>
    <lineage>
        <taxon>Bacteria</taxon>
        <taxon>Pseudomonadati</taxon>
        <taxon>Pseudomonadota</taxon>
        <taxon>Alphaproteobacteria</taxon>
        <taxon>Parvularculales</taxon>
        <taxon>Parvularculaceae</taxon>
        <taxon>Hyphococcus</taxon>
    </lineage>
</organism>
<gene>
    <name evidence="7" type="ORF">CW354_18020</name>
</gene>
<sequence>MSKFKISQPAVLAALVTLIGCFTSAYAAAPGKKPNVVIFLADDLGYGDLATYGGKAQSPNIQKLADRGAMFTDYYAAAPVCSPSRAGLLTGRFPMSTGIFTYIRARRPGRDLAEEQVWLKESFLTMPEMLKSAGYQTAHFGKWHLGAYPKTASHPHPQPADHGFDYTFGTPNNAFPSHLNPTNFFRNGEPLGKIEGYSAQIVASDVIAQLDKRDADRPFFYYLAFHEPHSPIASPEDLIEKYAEQGYGPVEAEYLANIENLDSAIGRVIAALDERSLLENTVIVFQSDNGPIKPGETGGLLGEKNLVYEGGIRVPFVMAGPGVPNGLYTFPAGAVDLLPTLSAMLSVEDAARLSRDGVSILPFLREAAPNRPRPMAWFFYRNKPQAALRSGDYVLVASFDDSTARTHFIAAEDQEDIRRMPSEFDTFKLYDIRKDPGQTKDLAKSQPETTRMLALELQKILIKDLDEAPIWKKLPSRKGWPQRVQNWPQE</sequence>
<evidence type="ECO:0000259" key="6">
    <source>
        <dbReference type="Pfam" id="PF00884"/>
    </source>
</evidence>
<comment type="similarity">
    <text evidence="1">Belongs to the sulfatase family.</text>
</comment>
<dbReference type="GO" id="GO:0004065">
    <property type="term" value="F:arylsulfatase activity"/>
    <property type="evidence" value="ECO:0007669"/>
    <property type="project" value="TreeGrafter"/>
</dbReference>
<keyword evidence="8" id="KW-1185">Reference proteome</keyword>
<dbReference type="PANTHER" id="PTHR42693">
    <property type="entry name" value="ARYLSULFATASE FAMILY MEMBER"/>
    <property type="match status" value="1"/>
</dbReference>
<accession>A0A2S7K188</accession>